<evidence type="ECO:0000259" key="1">
    <source>
        <dbReference type="Pfam" id="PF05050"/>
    </source>
</evidence>
<gene>
    <name evidence="2" type="ORF">G6N73_13815</name>
</gene>
<reference evidence="2 3" key="1">
    <citation type="submission" date="2020-02" db="EMBL/GenBank/DDBJ databases">
        <title>Genome sequence of strain CCNWXJ40-4.</title>
        <authorList>
            <person name="Gao J."/>
            <person name="Sun J."/>
        </authorList>
    </citation>
    <scope>NUCLEOTIDE SEQUENCE [LARGE SCALE GENOMIC DNA]</scope>
    <source>
        <strain evidence="2 3">CCNWXJ 40-4</strain>
    </source>
</reference>
<dbReference type="EMBL" id="JAAKZF010000015">
    <property type="protein sequence ID" value="NGO52240.1"/>
    <property type="molecule type" value="Genomic_DNA"/>
</dbReference>
<dbReference type="GO" id="GO:0032259">
    <property type="term" value="P:methylation"/>
    <property type="evidence" value="ECO:0007669"/>
    <property type="project" value="UniProtKB-KW"/>
</dbReference>
<feature type="domain" description="Methyltransferase FkbM" evidence="1">
    <location>
        <begin position="38"/>
        <end position="196"/>
    </location>
</feature>
<proteinExistence type="predicted"/>
<comment type="caution">
    <text evidence="2">The sequence shown here is derived from an EMBL/GenBank/DDBJ whole genome shotgun (WGS) entry which is preliminary data.</text>
</comment>
<dbReference type="GO" id="GO:0008171">
    <property type="term" value="F:O-methyltransferase activity"/>
    <property type="evidence" value="ECO:0007669"/>
    <property type="project" value="TreeGrafter"/>
</dbReference>
<dbReference type="InterPro" id="IPR029063">
    <property type="entry name" value="SAM-dependent_MTases_sf"/>
</dbReference>
<dbReference type="Pfam" id="PF05050">
    <property type="entry name" value="Methyltransf_21"/>
    <property type="match status" value="1"/>
</dbReference>
<dbReference type="InterPro" id="IPR006342">
    <property type="entry name" value="FkbM_mtfrase"/>
</dbReference>
<dbReference type="InterPro" id="IPR053188">
    <property type="entry name" value="FkbM_Methyltransferase"/>
</dbReference>
<accession>A0A6G4WDM5</accession>
<dbReference type="SUPFAM" id="SSF53335">
    <property type="entry name" value="S-adenosyl-L-methionine-dependent methyltransferases"/>
    <property type="match status" value="1"/>
</dbReference>
<sequence length="233" mass="26504">MAADAVTGKDADLRPTRTFEQFFRHVKRLGFDPALCIDVGAANGTGVIYEAFPRALHVVFEPLPDFHQALAKRLERFRHEIHHCALMDHDGEMEILRTEHNLYGSSLMHLRSRANDPRLLRVPVRRLDDVLANHQIDGPVLLKTDCQGSDLMVVEGAPKTLEKCDIVILECSMFRFWGDHQPILSDIVLHMAKRGFAMYDILDGIFRPSDNALGQLDVVFAKTDCFLRASRKW</sequence>
<evidence type="ECO:0000313" key="2">
    <source>
        <dbReference type="EMBL" id="NGO52240.1"/>
    </source>
</evidence>
<dbReference type="PANTHER" id="PTHR36973">
    <property type="entry name" value="SLL1456 PROTEIN-RELATED"/>
    <property type="match status" value="1"/>
</dbReference>
<keyword evidence="2" id="KW-0489">Methyltransferase</keyword>
<protein>
    <submittedName>
        <fullName evidence="2">FkbM family methyltransferase</fullName>
    </submittedName>
</protein>
<dbReference type="PANTHER" id="PTHR36973:SF4">
    <property type="entry name" value="NODULATION PROTEIN"/>
    <property type="match status" value="1"/>
</dbReference>
<dbReference type="RefSeq" id="WP_165028445.1">
    <property type="nucleotide sequence ID" value="NZ_JAAKZF010000015.1"/>
</dbReference>
<dbReference type="Gene3D" id="3.40.50.150">
    <property type="entry name" value="Vaccinia Virus protein VP39"/>
    <property type="match status" value="1"/>
</dbReference>
<organism evidence="2 3">
    <name type="scientific">Allomesorhizobium camelthorni</name>
    <dbReference type="NCBI Taxonomy" id="475069"/>
    <lineage>
        <taxon>Bacteria</taxon>
        <taxon>Pseudomonadati</taxon>
        <taxon>Pseudomonadota</taxon>
        <taxon>Alphaproteobacteria</taxon>
        <taxon>Hyphomicrobiales</taxon>
        <taxon>Phyllobacteriaceae</taxon>
        <taxon>Allomesorhizobium</taxon>
    </lineage>
</organism>
<keyword evidence="2" id="KW-0808">Transferase</keyword>
<dbReference type="AlphaFoldDB" id="A0A6G4WDM5"/>
<name>A0A6G4WDM5_9HYPH</name>
<keyword evidence="3" id="KW-1185">Reference proteome</keyword>
<dbReference type="Proteomes" id="UP001642900">
    <property type="component" value="Unassembled WGS sequence"/>
</dbReference>
<dbReference type="NCBIfam" id="TIGR01444">
    <property type="entry name" value="fkbM_fam"/>
    <property type="match status" value="1"/>
</dbReference>
<evidence type="ECO:0000313" key="3">
    <source>
        <dbReference type="Proteomes" id="UP001642900"/>
    </source>
</evidence>